<reference evidence="1 2" key="1">
    <citation type="submission" date="2016-11" db="EMBL/GenBank/DDBJ databases">
        <authorList>
            <person name="Jaros S."/>
            <person name="Januszkiewicz K."/>
            <person name="Wedrychowicz H."/>
        </authorList>
    </citation>
    <scope>NUCLEOTIDE SEQUENCE [LARGE SCALE GENOMIC DNA]</scope>
    <source>
        <strain evidence="1 2">DSM 26910</strain>
    </source>
</reference>
<keyword evidence="2" id="KW-1185">Reference proteome</keyword>
<dbReference type="EMBL" id="FQUM01000005">
    <property type="protein sequence ID" value="SHF41864.1"/>
    <property type="molecule type" value="Genomic_DNA"/>
</dbReference>
<dbReference type="STRING" id="1484053.SAMN05444274_105149"/>
<name>A0A1M5BH13_9BACT</name>
<dbReference type="AlphaFoldDB" id="A0A1M5BH13"/>
<dbReference type="Proteomes" id="UP000184164">
    <property type="component" value="Unassembled WGS sequence"/>
</dbReference>
<organism evidence="1 2">
    <name type="scientific">Mariniphaga anaerophila</name>
    <dbReference type="NCBI Taxonomy" id="1484053"/>
    <lineage>
        <taxon>Bacteria</taxon>
        <taxon>Pseudomonadati</taxon>
        <taxon>Bacteroidota</taxon>
        <taxon>Bacteroidia</taxon>
        <taxon>Marinilabiliales</taxon>
        <taxon>Prolixibacteraceae</taxon>
        <taxon>Mariniphaga</taxon>
    </lineage>
</organism>
<gene>
    <name evidence="1" type="ORF">SAMN05444274_105149</name>
</gene>
<proteinExistence type="predicted"/>
<evidence type="ECO:0000313" key="2">
    <source>
        <dbReference type="Proteomes" id="UP000184164"/>
    </source>
</evidence>
<protein>
    <submittedName>
        <fullName evidence="1">Uncharacterized protein</fullName>
    </submittedName>
</protein>
<evidence type="ECO:0000313" key="1">
    <source>
        <dbReference type="EMBL" id="SHF41864.1"/>
    </source>
</evidence>
<accession>A0A1M5BH13</accession>
<sequence length="140" mass="16427">MKLTPEKPIYLAREILYKCKKHIFLPSSFLPEPETMTNFTQKKDKEELFDELIEVKLLYKTKEKTWKHTAGENPDSEKTKNELSALKERIKNIEASISKFGDSFFDVYDSELGTPLRETDILTLRDEIKEVRHSLEIMGE</sequence>